<accession>A0A699YSR1</accession>
<organism evidence="2 3">
    <name type="scientific">Haematococcus lacustris</name>
    <name type="common">Green alga</name>
    <name type="synonym">Haematococcus pluvialis</name>
    <dbReference type="NCBI Taxonomy" id="44745"/>
    <lineage>
        <taxon>Eukaryota</taxon>
        <taxon>Viridiplantae</taxon>
        <taxon>Chlorophyta</taxon>
        <taxon>core chlorophytes</taxon>
        <taxon>Chlorophyceae</taxon>
        <taxon>CS clade</taxon>
        <taxon>Chlamydomonadales</taxon>
        <taxon>Haematococcaceae</taxon>
        <taxon>Haematococcus</taxon>
    </lineage>
</organism>
<protein>
    <submittedName>
        <fullName evidence="2">Uncharacterized protein</fullName>
    </submittedName>
</protein>
<keyword evidence="3" id="KW-1185">Reference proteome</keyword>
<evidence type="ECO:0000313" key="3">
    <source>
        <dbReference type="Proteomes" id="UP000485058"/>
    </source>
</evidence>
<sequence length="155" mass="16633">MTHRSTLPAMQTTRPADWRRKPPAGQVEPRLLHPACSKQRDQPMRGLLWCPVVAPRTLPQAPCSQAATQPTALEPEPSTPPPAKRRKRTKAEQAAEPTQPTARLPKPSEHHSQAAHWGEQVAAAGAVLLARPGSAASQGQGVPWPGLQVAARQAS</sequence>
<dbReference type="EMBL" id="BLLF01000277">
    <property type="protein sequence ID" value="GFH09966.1"/>
    <property type="molecule type" value="Genomic_DNA"/>
</dbReference>
<evidence type="ECO:0000313" key="2">
    <source>
        <dbReference type="EMBL" id="GFH09966.1"/>
    </source>
</evidence>
<reference evidence="2 3" key="1">
    <citation type="submission" date="2020-02" db="EMBL/GenBank/DDBJ databases">
        <title>Draft genome sequence of Haematococcus lacustris strain NIES-144.</title>
        <authorList>
            <person name="Morimoto D."/>
            <person name="Nakagawa S."/>
            <person name="Yoshida T."/>
            <person name="Sawayama S."/>
        </authorList>
    </citation>
    <scope>NUCLEOTIDE SEQUENCE [LARGE SCALE GENOMIC DNA]</scope>
    <source>
        <strain evidence="2 3">NIES-144</strain>
    </source>
</reference>
<gene>
    <name evidence="2" type="ORF">HaLaN_05201</name>
</gene>
<feature type="compositionally biased region" description="Polar residues" evidence="1">
    <location>
        <begin position="1"/>
        <end position="14"/>
    </location>
</feature>
<proteinExistence type="predicted"/>
<evidence type="ECO:0000256" key="1">
    <source>
        <dbReference type="SAM" id="MobiDB-lite"/>
    </source>
</evidence>
<comment type="caution">
    <text evidence="2">The sequence shown here is derived from an EMBL/GenBank/DDBJ whole genome shotgun (WGS) entry which is preliminary data.</text>
</comment>
<feature type="region of interest" description="Disordered" evidence="1">
    <location>
        <begin position="132"/>
        <end position="155"/>
    </location>
</feature>
<name>A0A699YSR1_HAELA</name>
<feature type="region of interest" description="Disordered" evidence="1">
    <location>
        <begin position="61"/>
        <end position="119"/>
    </location>
</feature>
<feature type="compositionally biased region" description="Polar residues" evidence="1">
    <location>
        <begin position="62"/>
        <end position="71"/>
    </location>
</feature>
<dbReference type="AlphaFoldDB" id="A0A699YSR1"/>
<dbReference type="Proteomes" id="UP000485058">
    <property type="component" value="Unassembled WGS sequence"/>
</dbReference>
<feature type="region of interest" description="Disordered" evidence="1">
    <location>
        <begin position="1"/>
        <end position="42"/>
    </location>
</feature>